<accession>A0ABP0L3D7</accession>
<evidence type="ECO:0000313" key="2">
    <source>
        <dbReference type="EMBL" id="CAK9033676.1"/>
    </source>
</evidence>
<proteinExistence type="predicted"/>
<evidence type="ECO:0000313" key="3">
    <source>
        <dbReference type="Proteomes" id="UP001642484"/>
    </source>
</evidence>
<dbReference type="Proteomes" id="UP001642484">
    <property type="component" value="Unassembled WGS sequence"/>
</dbReference>
<feature type="compositionally biased region" description="Basic and acidic residues" evidence="1">
    <location>
        <begin position="19"/>
        <end position="46"/>
    </location>
</feature>
<dbReference type="EMBL" id="CAXAMN010011101">
    <property type="protein sequence ID" value="CAK9033676.1"/>
    <property type="molecule type" value="Genomic_DNA"/>
</dbReference>
<comment type="caution">
    <text evidence="2">The sequence shown here is derived from an EMBL/GenBank/DDBJ whole genome shotgun (WGS) entry which is preliminary data.</text>
</comment>
<reference evidence="2 3" key="1">
    <citation type="submission" date="2024-02" db="EMBL/GenBank/DDBJ databases">
        <authorList>
            <person name="Chen Y."/>
            <person name="Shah S."/>
            <person name="Dougan E. K."/>
            <person name="Thang M."/>
            <person name="Chan C."/>
        </authorList>
    </citation>
    <scope>NUCLEOTIDE SEQUENCE [LARGE SCALE GENOMIC DNA]</scope>
</reference>
<keyword evidence="3" id="KW-1185">Reference proteome</keyword>
<organism evidence="2 3">
    <name type="scientific">Durusdinium trenchii</name>
    <dbReference type="NCBI Taxonomy" id="1381693"/>
    <lineage>
        <taxon>Eukaryota</taxon>
        <taxon>Sar</taxon>
        <taxon>Alveolata</taxon>
        <taxon>Dinophyceae</taxon>
        <taxon>Suessiales</taxon>
        <taxon>Symbiodiniaceae</taxon>
        <taxon>Durusdinium</taxon>
    </lineage>
</organism>
<protein>
    <submittedName>
        <fullName evidence="2">Uncharacterized protein</fullName>
    </submittedName>
</protein>
<sequence>MPHNATELLFLGLSMSEGCSREAQEGTHWETRRTSSSEHTRSKGGDTDQITDGDWRGLAIVIVKECHERFFVSWRELLSFVGCSNYARSHNGGERVSWHEELRTFEERW</sequence>
<name>A0ABP0L3D7_9DINO</name>
<evidence type="ECO:0000256" key="1">
    <source>
        <dbReference type="SAM" id="MobiDB-lite"/>
    </source>
</evidence>
<gene>
    <name evidence="2" type="ORF">CCMP2556_LOCUS19171</name>
</gene>
<feature type="region of interest" description="Disordered" evidence="1">
    <location>
        <begin position="19"/>
        <end position="48"/>
    </location>
</feature>